<feature type="region of interest" description="Disordered" evidence="1">
    <location>
        <begin position="27"/>
        <end position="52"/>
    </location>
</feature>
<sequence length="164" mass="18758">MKVPFEILLFVIVINVFIAERHRNKVKSRNSLDNQQKHHPNRHHGHNQIMQRKRLSEQHPFKGRNGRKQNKAALQNNQRSFWGWVVKAAKKVTKVVGSAFTTVVNWFTPLPNPRPRPRPNPPPPRPVPTTRPPTTTTISSGPAQDSDYTDEDVSMSNNDSAEYA</sequence>
<dbReference type="InParanoid" id="A0A0Q9WK54"/>
<gene>
    <name evidence="3" type="primary">Dvir\GJ25797</name>
    <name evidence="3" type="ORF">Dvir_GJ25797</name>
</gene>
<evidence type="ECO:0000313" key="3">
    <source>
        <dbReference type="EMBL" id="KRF85181.1"/>
    </source>
</evidence>
<evidence type="ECO:0000313" key="4">
    <source>
        <dbReference type="Proteomes" id="UP000008792"/>
    </source>
</evidence>
<dbReference type="EMBL" id="CH940647">
    <property type="protein sequence ID" value="KRF85181.1"/>
    <property type="molecule type" value="Genomic_DNA"/>
</dbReference>
<proteinExistence type="predicted"/>
<evidence type="ECO:0000256" key="2">
    <source>
        <dbReference type="SAM" id="SignalP"/>
    </source>
</evidence>
<feature type="region of interest" description="Disordered" evidence="1">
    <location>
        <begin position="106"/>
        <end position="164"/>
    </location>
</feature>
<keyword evidence="2" id="KW-0732">Signal</keyword>
<dbReference type="Proteomes" id="UP000008792">
    <property type="component" value="Unassembled WGS sequence"/>
</dbReference>
<name>A0A0Q9WK54_DROVI</name>
<feature type="compositionally biased region" description="Basic residues" evidence="1">
    <location>
        <begin position="37"/>
        <end position="46"/>
    </location>
</feature>
<feature type="compositionally biased region" description="Pro residues" evidence="1">
    <location>
        <begin position="110"/>
        <end position="131"/>
    </location>
</feature>
<organism evidence="3 4">
    <name type="scientific">Drosophila virilis</name>
    <name type="common">Fruit fly</name>
    <dbReference type="NCBI Taxonomy" id="7244"/>
    <lineage>
        <taxon>Eukaryota</taxon>
        <taxon>Metazoa</taxon>
        <taxon>Ecdysozoa</taxon>
        <taxon>Arthropoda</taxon>
        <taxon>Hexapoda</taxon>
        <taxon>Insecta</taxon>
        <taxon>Pterygota</taxon>
        <taxon>Neoptera</taxon>
        <taxon>Endopterygota</taxon>
        <taxon>Diptera</taxon>
        <taxon>Brachycera</taxon>
        <taxon>Muscomorpha</taxon>
        <taxon>Ephydroidea</taxon>
        <taxon>Drosophilidae</taxon>
        <taxon>Drosophila</taxon>
    </lineage>
</organism>
<feature type="chain" id="PRO_5006386901" evidence="2">
    <location>
        <begin position="20"/>
        <end position="164"/>
    </location>
</feature>
<feature type="signal peptide" evidence="2">
    <location>
        <begin position="1"/>
        <end position="19"/>
    </location>
</feature>
<keyword evidence="4" id="KW-1185">Reference proteome</keyword>
<dbReference type="AlphaFoldDB" id="A0A0Q9WK54"/>
<reference evidence="3 4" key="1">
    <citation type="journal article" date="2007" name="Nature">
        <title>Evolution of genes and genomes on the Drosophila phylogeny.</title>
        <authorList>
            <consortium name="Drosophila 12 Genomes Consortium"/>
            <person name="Clark A.G."/>
            <person name="Eisen M.B."/>
            <person name="Smith D.R."/>
            <person name="Bergman C.M."/>
            <person name="Oliver B."/>
            <person name="Markow T.A."/>
            <person name="Kaufman T.C."/>
            <person name="Kellis M."/>
            <person name="Gelbart W."/>
            <person name="Iyer V.N."/>
            <person name="Pollard D.A."/>
            <person name="Sackton T.B."/>
            <person name="Larracuente A.M."/>
            <person name="Singh N.D."/>
            <person name="Abad J.P."/>
            <person name="Abt D.N."/>
            <person name="Adryan B."/>
            <person name="Aguade M."/>
            <person name="Akashi H."/>
            <person name="Anderson W.W."/>
            <person name="Aquadro C.F."/>
            <person name="Ardell D.H."/>
            <person name="Arguello R."/>
            <person name="Artieri C.G."/>
            <person name="Barbash D.A."/>
            <person name="Barker D."/>
            <person name="Barsanti P."/>
            <person name="Batterham P."/>
            <person name="Batzoglou S."/>
            <person name="Begun D."/>
            <person name="Bhutkar A."/>
            <person name="Blanco E."/>
            <person name="Bosak S.A."/>
            <person name="Bradley R.K."/>
            <person name="Brand A.D."/>
            <person name="Brent M.R."/>
            <person name="Brooks A.N."/>
            <person name="Brown R.H."/>
            <person name="Butlin R.K."/>
            <person name="Caggese C."/>
            <person name="Calvi B.R."/>
            <person name="Bernardo de Carvalho A."/>
            <person name="Caspi A."/>
            <person name="Castrezana S."/>
            <person name="Celniker S.E."/>
            <person name="Chang J.L."/>
            <person name="Chapple C."/>
            <person name="Chatterji S."/>
            <person name="Chinwalla A."/>
            <person name="Civetta A."/>
            <person name="Clifton S.W."/>
            <person name="Comeron J.M."/>
            <person name="Costello J.C."/>
            <person name="Coyne J.A."/>
            <person name="Daub J."/>
            <person name="David R.G."/>
            <person name="Delcher A.L."/>
            <person name="Delehaunty K."/>
            <person name="Do C.B."/>
            <person name="Ebling H."/>
            <person name="Edwards K."/>
            <person name="Eickbush T."/>
            <person name="Evans J.D."/>
            <person name="Filipski A."/>
            <person name="Findeiss S."/>
            <person name="Freyhult E."/>
            <person name="Fulton L."/>
            <person name="Fulton R."/>
            <person name="Garcia A.C."/>
            <person name="Gardiner A."/>
            <person name="Garfield D.A."/>
            <person name="Garvin B.E."/>
            <person name="Gibson G."/>
            <person name="Gilbert D."/>
            <person name="Gnerre S."/>
            <person name="Godfrey J."/>
            <person name="Good R."/>
            <person name="Gotea V."/>
            <person name="Gravely B."/>
            <person name="Greenberg A.J."/>
            <person name="Griffiths-Jones S."/>
            <person name="Gross S."/>
            <person name="Guigo R."/>
            <person name="Gustafson E.A."/>
            <person name="Haerty W."/>
            <person name="Hahn M.W."/>
            <person name="Halligan D.L."/>
            <person name="Halpern A.L."/>
            <person name="Halter G.M."/>
            <person name="Han M.V."/>
            <person name="Heger A."/>
            <person name="Hillier L."/>
            <person name="Hinrichs A.S."/>
            <person name="Holmes I."/>
            <person name="Hoskins R.A."/>
            <person name="Hubisz M.J."/>
            <person name="Hultmark D."/>
            <person name="Huntley M.A."/>
            <person name="Jaffe D.B."/>
            <person name="Jagadeeshan S."/>
            <person name="Jeck W.R."/>
            <person name="Johnson J."/>
            <person name="Jones C.D."/>
            <person name="Jordan W.C."/>
            <person name="Karpen G.H."/>
            <person name="Kataoka E."/>
            <person name="Keightley P.D."/>
            <person name="Kheradpour P."/>
            <person name="Kirkness E.F."/>
            <person name="Koerich L.B."/>
            <person name="Kristiansen K."/>
            <person name="Kudrna D."/>
            <person name="Kulathinal R.J."/>
            <person name="Kumar S."/>
            <person name="Kwok R."/>
            <person name="Lander E."/>
            <person name="Langley C.H."/>
            <person name="Lapoint R."/>
            <person name="Lazzaro B.P."/>
            <person name="Lee S.J."/>
            <person name="Levesque L."/>
            <person name="Li R."/>
            <person name="Lin C.F."/>
            <person name="Lin M.F."/>
            <person name="Lindblad-Toh K."/>
            <person name="Llopart A."/>
            <person name="Long M."/>
            <person name="Low L."/>
            <person name="Lozovsky E."/>
            <person name="Lu J."/>
            <person name="Luo M."/>
            <person name="Machado C.A."/>
            <person name="Makalowski W."/>
            <person name="Marzo M."/>
            <person name="Matsuda M."/>
            <person name="Matzkin L."/>
            <person name="McAllister B."/>
            <person name="McBride C.S."/>
            <person name="McKernan B."/>
            <person name="McKernan K."/>
            <person name="Mendez-Lago M."/>
            <person name="Minx P."/>
            <person name="Mollenhauer M.U."/>
            <person name="Montooth K."/>
            <person name="Mount S.M."/>
            <person name="Mu X."/>
            <person name="Myers E."/>
            <person name="Negre B."/>
            <person name="Newfeld S."/>
            <person name="Nielsen R."/>
            <person name="Noor M.A."/>
            <person name="O'Grady P."/>
            <person name="Pachter L."/>
            <person name="Papaceit M."/>
            <person name="Parisi M.J."/>
            <person name="Parisi M."/>
            <person name="Parts L."/>
            <person name="Pedersen J.S."/>
            <person name="Pesole G."/>
            <person name="Phillippy A.M."/>
            <person name="Ponting C.P."/>
            <person name="Pop M."/>
            <person name="Porcelli D."/>
            <person name="Powell J.R."/>
            <person name="Prohaska S."/>
            <person name="Pruitt K."/>
            <person name="Puig M."/>
            <person name="Quesneville H."/>
            <person name="Ram K.R."/>
            <person name="Rand D."/>
            <person name="Rasmussen M.D."/>
            <person name="Reed L.K."/>
            <person name="Reenan R."/>
            <person name="Reily A."/>
            <person name="Remington K.A."/>
            <person name="Rieger T.T."/>
            <person name="Ritchie M.G."/>
            <person name="Robin C."/>
            <person name="Rogers Y.H."/>
            <person name="Rohde C."/>
            <person name="Rozas J."/>
            <person name="Rubenfield M.J."/>
            <person name="Ruiz A."/>
            <person name="Russo S."/>
            <person name="Salzberg S.L."/>
            <person name="Sanchez-Gracia A."/>
            <person name="Saranga D.J."/>
            <person name="Sato H."/>
            <person name="Schaeffer S.W."/>
            <person name="Schatz M.C."/>
            <person name="Schlenke T."/>
            <person name="Schwartz R."/>
            <person name="Segarra C."/>
            <person name="Singh R.S."/>
            <person name="Sirot L."/>
            <person name="Sirota M."/>
            <person name="Sisneros N.B."/>
            <person name="Smith C.D."/>
            <person name="Smith T.F."/>
            <person name="Spieth J."/>
            <person name="Stage D.E."/>
            <person name="Stark A."/>
            <person name="Stephan W."/>
            <person name="Strausberg R.L."/>
            <person name="Strempel S."/>
            <person name="Sturgill D."/>
            <person name="Sutton G."/>
            <person name="Sutton G.G."/>
            <person name="Tao W."/>
            <person name="Teichmann S."/>
            <person name="Tobari Y.N."/>
            <person name="Tomimura Y."/>
            <person name="Tsolas J.M."/>
            <person name="Valente V.L."/>
            <person name="Venter E."/>
            <person name="Venter J.C."/>
            <person name="Vicario S."/>
            <person name="Vieira F.G."/>
            <person name="Vilella A.J."/>
            <person name="Villasante A."/>
            <person name="Walenz B."/>
            <person name="Wang J."/>
            <person name="Wasserman M."/>
            <person name="Watts T."/>
            <person name="Wilson D."/>
            <person name="Wilson R.K."/>
            <person name="Wing R.A."/>
            <person name="Wolfner M.F."/>
            <person name="Wong A."/>
            <person name="Wong G.K."/>
            <person name="Wu C.I."/>
            <person name="Wu G."/>
            <person name="Yamamoto D."/>
            <person name="Yang H.P."/>
            <person name="Yang S.P."/>
            <person name="Yorke J.A."/>
            <person name="Yoshida K."/>
            <person name="Zdobnov E."/>
            <person name="Zhang P."/>
            <person name="Zhang Y."/>
            <person name="Zimin A.V."/>
            <person name="Baldwin J."/>
            <person name="Abdouelleil A."/>
            <person name="Abdulkadir J."/>
            <person name="Abebe A."/>
            <person name="Abera B."/>
            <person name="Abreu J."/>
            <person name="Acer S.C."/>
            <person name="Aftuck L."/>
            <person name="Alexander A."/>
            <person name="An P."/>
            <person name="Anderson E."/>
            <person name="Anderson S."/>
            <person name="Arachi H."/>
            <person name="Azer M."/>
            <person name="Bachantsang P."/>
            <person name="Barry A."/>
            <person name="Bayul T."/>
            <person name="Berlin A."/>
            <person name="Bessette D."/>
            <person name="Bloom T."/>
            <person name="Blye J."/>
            <person name="Boguslavskiy L."/>
            <person name="Bonnet C."/>
            <person name="Boukhgalter B."/>
            <person name="Bourzgui I."/>
            <person name="Brown A."/>
            <person name="Cahill P."/>
            <person name="Channer S."/>
            <person name="Cheshatsang Y."/>
            <person name="Chuda L."/>
            <person name="Citroen M."/>
            <person name="Collymore A."/>
            <person name="Cooke P."/>
            <person name="Costello M."/>
            <person name="D'Aco K."/>
            <person name="Daza R."/>
            <person name="De Haan G."/>
            <person name="DeGray S."/>
            <person name="DeMaso C."/>
            <person name="Dhargay N."/>
            <person name="Dooley K."/>
            <person name="Dooley E."/>
            <person name="Doricent M."/>
            <person name="Dorje P."/>
            <person name="Dorjee K."/>
            <person name="Dupes A."/>
            <person name="Elong R."/>
            <person name="Falk J."/>
            <person name="Farina A."/>
            <person name="Faro S."/>
            <person name="Ferguson D."/>
            <person name="Fisher S."/>
            <person name="Foley C.D."/>
            <person name="Franke A."/>
            <person name="Friedrich D."/>
            <person name="Gadbois L."/>
            <person name="Gearin G."/>
            <person name="Gearin C.R."/>
            <person name="Giannoukos G."/>
            <person name="Goode T."/>
            <person name="Graham J."/>
            <person name="Grandbois E."/>
            <person name="Grewal S."/>
            <person name="Gyaltsen K."/>
            <person name="Hafez N."/>
            <person name="Hagos B."/>
            <person name="Hall J."/>
            <person name="Henson C."/>
            <person name="Hollinger A."/>
            <person name="Honan T."/>
            <person name="Huard M.D."/>
            <person name="Hughes L."/>
            <person name="Hurhula B."/>
            <person name="Husby M.E."/>
            <person name="Kamat A."/>
            <person name="Kanga B."/>
            <person name="Kashin S."/>
            <person name="Khazanovich D."/>
            <person name="Kisner P."/>
            <person name="Lance K."/>
            <person name="Lara M."/>
            <person name="Lee W."/>
            <person name="Lennon N."/>
            <person name="Letendre F."/>
            <person name="LeVine R."/>
            <person name="Lipovsky A."/>
            <person name="Liu X."/>
            <person name="Liu J."/>
            <person name="Liu S."/>
            <person name="Lokyitsang T."/>
            <person name="Lokyitsang Y."/>
            <person name="Lubonja R."/>
            <person name="Lui A."/>
            <person name="MacDonald P."/>
            <person name="Magnisalis V."/>
            <person name="Maru K."/>
            <person name="Matthews C."/>
            <person name="McCusker W."/>
            <person name="McDonough S."/>
            <person name="Mehta T."/>
            <person name="Meldrim J."/>
            <person name="Meneus L."/>
            <person name="Mihai O."/>
            <person name="Mihalev A."/>
            <person name="Mihova T."/>
            <person name="Mittelman R."/>
            <person name="Mlenga V."/>
            <person name="Montmayeur A."/>
            <person name="Mulrain L."/>
            <person name="Navidi A."/>
            <person name="Naylor J."/>
            <person name="Negash T."/>
            <person name="Nguyen T."/>
            <person name="Nguyen N."/>
            <person name="Nicol R."/>
            <person name="Norbu C."/>
            <person name="Norbu N."/>
            <person name="Novod N."/>
            <person name="O'Neill B."/>
            <person name="Osman S."/>
            <person name="Markiewicz E."/>
            <person name="Oyono O.L."/>
            <person name="Patti C."/>
            <person name="Phunkhang P."/>
            <person name="Pierre F."/>
            <person name="Priest M."/>
            <person name="Raghuraman S."/>
            <person name="Rege F."/>
            <person name="Reyes R."/>
            <person name="Rise C."/>
            <person name="Rogov P."/>
            <person name="Ross K."/>
            <person name="Ryan E."/>
            <person name="Settipalli S."/>
            <person name="Shea T."/>
            <person name="Sherpa N."/>
            <person name="Shi L."/>
            <person name="Shih D."/>
            <person name="Sparrow T."/>
            <person name="Spaulding J."/>
            <person name="Stalker J."/>
            <person name="Stange-Thomann N."/>
            <person name="Stavropoulos S."/>
            <person name="Stone C."/>
            <person name="Strader C."/>
            <person name="Tesfaye S."/>
            <person name="Thomson T."/>
            <person name="Thoulutsang Y."/>
            <person name="Thoulutsang D."/>
            <person name="Topham K."/>
            <person name="Topping I."/>
            <person name="Tsamla T."/>
            <person name="Vassiliev H."/>
            <person name="Vo A."/>
            <person name="Wangchuk T."/>
            <person name="Wangdi T."/>
            <person name="Weiand M."/>
            <person name="Wilkinson J."/>
            <person name="Wilson A."/>
            <person name="Yadav S."/>
            <person name="Young G."/>
            <person name="Yu Q."/>
            <person name="Zembek L."/>
            <person name="Zhong D."/>
            <person name="Zimmer A."/>
            <person name="Zwirko Z."/>
            <person name="Jaffe D.B."/>
            <person name="Alvarez P."/>
            <person name="Brockman W."/>
            <person name="Butler J."/>
            <person name="Chin C."/>
            <person name="Gnerre S."/>
            <person name="Grabherr M."/>
            <person name="Kleber M."/>
            <person name="Mauceli E."/>
            <person name="MacCallum I."/>
        </authorList>
    </citation>
    <scope>NUCLEOTIDE SEQUENCE [LARGE SCALE GENOMIC DNA]</scope>
    <source>
        <strain evidence="4">Tucson 15010-1051.87</strain>
    </source>
</reference>
<evidence type="ECO:0000256" key="1">
    <source>
        <dbReference type="SAM" id="MobiDB-lite"/>
    </source>
</evidence>
<feature type="compositionally biased region" description="Polar residues" evidence="1">
    <location>
        <begin position="154"/>
        <end position="164"/>
    </location>
</feature>
<accession>A0A0Q9WK54</accession>
<protein>
    <submittedName>
        <fullName evidence="3">Uncharacterized protein, isoform B</fullName>
    </submittedName>
</protein>